<feature type="domain" description="Calx-beta" evidence="6">
    <location>
        <begin position="124"/>
        <end position="222"/>
    </location>
</feature>
<feature type="chain" id="PRO_5002715119" description="Calx-beta domain-containing protein" evidence="5">
    <location>
        <begin position="21"/>
        <end position="377"/>
    </location>
</feature>
<evidence type="ECO:0000256" key="2">
    <source>
        <dbReference type="ARBA" id="ARBA00022737"/>
    </source>
</evidence>
<name>A7SI33_NEMVE</name>
<accession>A7SI33</accession>
<dbReference type="InParanoid" id="A7SI33"/>
<evidence type="ECO:0000313" key="8">
    <source>
        <dbReference type="Proteomes" id="UP000001593"/>
    </source>
</evidence>
<dbReference type="HOGENOM" id="CLU_734259_0_0_1"/>
<dbReference type="InterPro" id="IPR003644">
    <property type="entry name" value="Calx_beta"/>
</dbReference>
<dbReference type="Proteomes" id="UP000001593">
    <property type="component" value="Unassembled WGS sequence"/>
</dbReference>
<keyword evidence="1 5" id="KW-0732">Signal</keyword>
<dbReference type="PhylomeDB" id="A7SI33"/>
<dbReference type="InterPro" id="IPR051171">
    <property type="entry name" value="CaCA"/>
</dbReference>
<dbReference type="SUPFAM" id="SSF141072">
    <property type="entry name" value="CalX-like"/>
    <property type="match status" value="3"/>
</dbReference>
<keyword evidence="4" id="KW-0813">Transport</keyword>
<dbReference type="GO" id="GO:0006811">
    <property type="term" value="P:monoatomic ion transport"/>
    <property type="evidence" value="ECO:0007669"/>
    <property type="project" value="UniProtKB-KW"/>
</dbReference>
<evidence type="ECO:0000256" key="3">
    <source>
        <dbReference type="ARBA" id="ARBA00022837"/>
    </source>
</evidence>
<proteinExistence type="predicted"/>
<keyword evidence="3" id="KW-0106">Calcium</keyword>
<dbReference type="AlphaFoldDB" id="A7SI33"/>
<sequence length="377" mass="41143">MAPFWKSFLGLFCFICLAQGQIFIKFSAPSYTFSEGANAVLPIERSGNTTVTSTVRVEIIPETAKNGTHYLTPGALDVQLTPGVTSLPFNLTLVDTDDIVKANTEFRVMLSSSDPNVNVTQGDAIVRIQDNDKVLAGFTKLTESVDEESGFISLCVAVKGKSDIPLSVYVTTENEGTSSSDLQKLDKHQVMLLADRNVTCFNVTILDDDVPEGDEHFSVSLSSNDSRVTVDSGYSSIRVTIRDIKDKVTIQFAEPLIFVVSEGNSIPLKLNCTYHDIPFNVSLEISPNVFDTTADISDIVLTAIEFPAGVTNVTYNLATVADGKAESDEVMTLKIKSSVSWLVIGENDSIKAKITDEVDRGRRPKNKCRGDRYSVQI</sequence>
<evidence type="ECO:0000259" key="6">
    <source>
        <dbReference type="SMART" id="SM00237"/>
    </source>
</evidence>
<organism evidence="7 8">
    <name type="scientific">Nematostella vectensis</name>
    <name type="common">Starlet sea anemone</name>
    <dbReference type="NCBI Taxonomy" id="45351"/>
    <lineage>
        <taxon>Eukaryota</taxon>
        <taxon>Metazoa</taxon>
        <taxon>Cnidaria</taxon>
        <taxon>Anthozoa</taxon>
        <taxon>Hexacorallia</taxon>
        <taxon>Actiniaria</taxon>
        <taxon>Edwardsiidae</taxon>
        <taxon>Nematostella</taxon>
    </lineage>
</organism>
<gene>
    <name evidence="7" type="ORF">NEMVEDRAFT_v1g212605</name>
</gene>
<feature type="signal peptide" evidence="5">
    <location>
        <begin position="1"/>
        <end position="20"/>
    </location>
</feature>
<dbReference type="Gene3D" id="2.60.40.2030">
    <property type="match status" value="2"/>
</dbReference>
<evidence type="ECO:0000256" key="1">
    <source>
        <dbReference type="ARBA" id="ARBA00022729"/>
    </source>
</evidence>
<dbReference type="SMART" id="SM00237">
    <property type="entry name" value="Calx_beta"/>
    <property type="match status" value="2"/>
</dbReference>
<dbReference type="PANTHER" id="PTHR11878">
    <property type="entry name" value="SODIUM/CALCIUM EXCHANGER"/>
    <property type="match status" value="1"/>
</dbReference>
<evidence type="ECO:0000256" key="5">
    <source>
        <dbReference type="SAM" id="SignalP"/>
    </source>
</evidence>
<dbReference type="GO" id="GO:0007154">
    <property type="term" value="P:cell communication"/>
    <property type="evidence" value="ECO:0007669"/>
    <property type="project" value="InterPro"/>
</dbReference>
<evidence type="ECO:0000313" key="7">
    <source>
        <dbReference type="EMBL" id="EDO36654.1"/>
    </source>
</evidence>
<dbReference type="Pfam" id="PF03160">
    <property type="entry name" value="Calx-beta"/>
    <property type="match status" value="1"/>
</dbReference>
<keyword evidence="2" id="KW-0677">Repeat</keyword>
<dbReference type="InterPro" id="IPR038081">
    <property type="entry name" value="CalX-like_sf"/>
</dbReference>
<dbReference type="GO" id="GO:0016020">
    <property type="term" value="C:membrane"/>
    <property type="evidence" value="ECO:0007669"/>
    <property type="project" value="InterPro"/>
</dbReference>
<evidence type="ECO:0000256" key="4">
    <source>
        <dbReference type="ARBA" id="ARBA00023065"/>
    </source>
</evidence>
<dbReference type="PANTHER" id="PTHR11878:SF76">
    <property type="entry name" value="CALX-BETA DOMAIN-CONTAINING PROTEIN"/>
    <property type="match status" value="1"/>
</dbReference>
<dbReference type="EMBL" id="DS469664">
    <property type="protein sequence ID" value="EDO36654.1"/>
    <property type="molecule type" value="Genomic_DNA"/>
</dbReference>
<keyword evidence="4" id="KW-0406">Ion transport</keyword>
<feature type="domain" description="Calx-beta" evidence="6">
    <location>
        <begin position="15"/>
        <end position="111"/>
    </location>
</feature>
<reference evidence="7 8" key="1">
    <citation type="journal article" date="2007" name="Science">
        <title>Sea anemone genome reveals ancestral eumetazoan gene repertoire and genomic organization.</title>
        <authorList>
            <person name="Putnam N.H."/>
            <person name="Srivastava M."/>
            <person name="Hellsten U."/>
            <person name="Dirks B."/>
            <person name="Chapman J."/>
            <person name="Salamov A."/>
            <person name="Terry A."/>
            <person name="Shapiro H."/>
            <person name="Lindquist E."/>
            <person name="Kapitonov V.V."/>
            <person name="Jurka J."/>
            <person name="Genikhovich G."/>
            <person name="Grigoriev I.V."/>
            <person name="Lucas S.M."/>
            <person name="Steele R.E."/>
            <person name="Finnerty J.R."/>
            <person name="Technau U."/>
            <person name="Martindale M.Q."/>
            <person name="Rokhsar D.S."/>
        </authorList>
    </citation>
    <scope>NUCLEOTIDE SEQUENCE [LARGE SCALE GENOMIC DNA]</scope>
    <source>
        <strain evidence="8">CH2 X CH6</strain>
    </source>
</reference>
<keyword evidence="8" id="KW-1185">Reference proteome</keyword>
<protein>
    <recommendedName>
        <fullName evidence="6">Calx-beta domain-containing protein</fullName>
    </recommendedName>
</protein>